<dbReference type="Pfam" id="PF13511">
    <property type="entry name" value="DUF4124"/>
    <property type="match status" value="1"/>
</dbReference>
<dbReference type="Proteomes" id="UP000706172">
    <property type="component" value="Unassembled WGS sequence"/>
</dbReference>
<proteinExistence type="inferred from homology"/>
<evidence type="ECO:0000313" key="5">
    <source>
        <dbReference type="Proteomes" id="UP000706172"/>
    </source>
</evidence>
<comment type="similarity">
    <text evidence="1">Belongs to the transglycosylase Slt family.</text>
</comment>
<name>A0A931GCD0_9BACT</name>
<evidence type="ECO:0000259" key="3">
    <source>
        <dbReference type="Pfam" id="PF13511"/>
    </source>
</evidence>
<dbReference type="Pfam" id="PF01464">
    <property type="entry name" value="SLT"/>
    <property type="match status" value="1"/>
</dbReference>
<dbReference type="Gene3D" id="1.10.530.10">
    <property type="match status" value="1"/>
</dbReference>
<sequence>MTRGIFFFWAALWLMLPGPVHSDIYRYVDKDGVVHFTNTPSSPEYVLYMREHKKNDPRLTDPDIYDDLIRHAADQYGVSFSLIKAVIRVESAFKPRAVSPKGAKGLMQIMPANFLSLSVTDPFDPSQNIMAGTRYLKQMLARYQQQIPLALAAYNAGPDAVDRYRQIPPFKETREYVRKVMTLYNRYNQA</sequence>
<organism evidence="4 5">
    <name type="scientific">Desulfotignum balticum</name>
    <dbReference type="NCBI Taxonomy" id="115781"/>
    <lineage>
        <taxon>Bacteria</taxon>
        <taxon>Pseudomonadati</taxon>
        <taxon>Thermodesulfobacteriota</taxon>
        <taxon>Desulfobacteria</taxon>
        <taxon>Desulfobacterales</taxon>
        <taxon>Desulfobacteraceae</taxon>
        <taxon>Desulfotignum</taxon>
    </lineage>
</organism>
<dbReference type="EMBL" id="JACCQK010000631">
    <property type="protein sequence ID" value="MBG0780229.1"/>
    <property type="molecule type" value="Genomic_DNA"/>
</dbReference>
<evidence type="ECO:0000256" key="1">
    <source>
        <dbReference type="ARBA" id="ARBA00007734"/>
    </source>
</evidence>
<feature type="domain" description="Transglycosylase SLT" evidence="2">
    <location>
        <begin position="68"/>
        <end position="176"/>
    </location>
</feature>
<dbReference type="PANTHER" id="PTHR37423:SF2">
    <property type="entry name" value="MEMBRANE-BOUND LYTIC MUREIN TRANSGLYCOSYLASE C"/>
    <property type="match status" value="1"/>
</dbReference>
<accession>A0A931GCD0</accession>
<reference evidence="4" key="1">
    <citation type="submission" date="2020-07" db="EMBL/GenBank/DDBJ databases">
        <title>Severe corrosion of carbon steel in oil field produced water can be linked to methanogenic archaea containing a special type of NiFe hydrogenase.</title>
        <authorList>
            <person name="Lahme S."/>
            <person name="Mand J."/>
            <person name="Longwell J."/>
            <person name="Smith R."/>
            <person name="Enning D."/>
        </authorList>
    </citation>
    <scope>NUCLEOTIDE SEQUENCE</scope>
    <source>
        <strain evidence="4">MIC098Bin6</strain>
    </source>
</reference>
<dbReference type="AlphaFoldDB" id="A0A931GCD0"/>
<dbReference type="InterPro" id="IPR023346">
    <property type="entry name" value="Lysozyme-like_dom_sf"/>
</dbReference>
<feature type="domain" description="DUF4124" evidence="3">
    <location>
        <begin position="11"/>
        <end position="42"/>
    </location>
</feature>
<comment type="caution">
    <text evidence="4">The sequence shown here is derived from an EMBL/GenBank/DDBJ whole genome shotgun (WGS) entry which is preliminary data.</text>
</comment>
<gene>
    <name evidence="4" type="ORF">H0S81_09940</name>
</gene>
<dbReference type="CDD" id="cd00254">
    <property type="entry name" value="LT-like"/>
    <property type="match status" value="1"/>
</dbReference>
<evidence type="ECO:0000313" key="4">
    <source>
        <dbReference type="EMBL" id="MBG0780229.1"/>
    </source>
</evidence>
<dbReference type="InterPro" id="IPR008258">
    <property type="entry name" value="Transglycosylase_SLT_dom_1"/>
</dbReference>
<dbReference type="InterPro" id="IPR025392">
    <property type="entry name" value="DUF4124"/>
</dbReference>
<evidence type="ECO:0000259" key="2">
    <source>
        <dbReference type="Pfam" id="PF01464"/>
    </source>
</evidence>
<dbReference type="PANTHER" id="PTHR37423">
    <property type="entry name" value="SOLUBLE LYTIC MUREIN TRANSGLYCOSYLASE-RELATED"/>
    <property type="match status" value="1"/>
</dbReference>
<dbReference type="SUPFAM" id="SSF53955">
    <property type="entry name" value="Lysozyme-like"/>
    <property type="match status" value="1"/>
</dbReference>
<protein>
    <submittedName>
        <fullName evidence="4">Lytic transglycosylase domain-containing protein</fullName>
    </submittedName>
</protein>